<keyword evidence="4 6" id="KW-1133">Transmembrane helix</keyword>
<feature type="transmembrane region" description="Helical" evidence="6">
    <location>
        <begin position="106"/>
        <end position="125"/>
    </location>
</feature>
<dbReference type="GO" id="GO:0071787">
    <property type="term" value="P:endoplasmic reticulum tubular network formation"/>
    <property type="evidence" value="ECO:0007669"/>
    <property type="project" value="TreeGrafter"/>
</dbReference>
<evidence type="ECO:0000256" key="3">
    <source>
        <dbReference type="ARBA" id="ARBA00022824"/>
    </source>
</evidence>
<comment type="caution">
    <text evidence="8">The sequence shown here is derived from an EMBL/GenBank/DDBJ whole genome shotgun (WGS) entry which is preliminary data.</text>
</comment>
<evidence type="ECO:0000256" key="6">
    <source>
        <dbReference type="RuleBase" id="RU210713"/>
    </source>
</evidence>
<keyword evidence="3 6" id="KW-0256">Endoplasmic reticulum</keyword>
<reference evidence="8" key="1">
    <citation type="thesis" date="2020" institute="ProQuest LLC" country="789 East Eisenhower Parkway, Ann Arbor, MI, USA">
        <title>Comparative Genomics and Chromosome Evolution.</title>
        <authorList>
            <person name="Mudd A.B."/>
        </authorList>
    </citation>
    <scope>NUCLEOTIDE SEQUENCE</scope>
    <source>
        <strain evidence="8">HN-11 Male</strain>
        <tissue evidence="8">Kidney and liver</tissue>
    </source>
</reference>
<dbReference type="OrthoDB" id="567788at2759"/>
<evidence type="ECO:0000256" key="5">
    <source>
        <dbReference type="ARBA" id="ARBA00023136"/>
    </source>
</evidence>
<dbReference type="EMBL" id="WNTK01015903">
    <property type="protein sequence ID" value="KAG9461849.1"/>
    <property type="molecule type" value="Genomic_DNA"/>
</dbReference>
<dbReference type="PANTHER" id="PTHR45799:SF4">
    <property type="entry name" value="RETICULON-3"/>
    <property type="match status" value="1"/>
</dbReference>
<evidence type="ECO:0000256" key="2">
    <source>
        <dbReference type="ARBA" id="ARBA00022692"/>
    </source>
</evidence>
<name>A0A8J6B289_ELECQ</name>
<gene>
    <name evidence="8" type="ORF">GDO78_015562</name>
</gene>
<evidence type="ECO:0000313" key="8">
    <source>
        <dbReference type="EMBL" id="KAG9461849.1"/>
    </source>
</evidence>
<evidence type="ECO:0000256" key="1">
    <source>
        <dbReference type="ARBA" id="ARBA00004477"/>
    </source>
</evidence>
<dbReference type="GO" id="GO:0043005">
    <property type="term" value="C:neuron projection"/>
    <property type="evidence" value="ECO:0007669"/>
    <property type="project" value="TreeGrafter"/>
</dbReference>
<dbReference type="GO" id="GO:0014069">
    <property type="term" value="C:postsynaptic density"/>
    <property type="evidence" value="ECO:0007669"/>
    <property type="project" value="TreeGrafter"/>
</dbReference>
<comment type="subcellular location">
    <subcellularLocation>
        <location evidence="1 6">Endoplasmic reticulum membrane</location>
        <topology evidence="1 6">Multi-pass membrane protein</topology>
    </subcellularLocation>
</comment>
<dbReference type="PANTHER" id="PTHR45799">
    <property type="entry name" value="RETICULON-LIKE PROTEIN"/>
    <property type="match status" value="1"/>
</dbReference>
<keyword evidence="2 6" id="KW-0812">Transmembrane</keyword>
<proteinExistence type="predicted"/>
<evidence type="ECO:0000256" key="4">
    <source>
        <dbReference type="ARBA" id="ARBA00022989"/>
    </source>
</evidence>
<dbReference type="Gene3D" id="1.20.5.2480">
    <property type="match status" value="1"/>
</dbReference>
<protein>
    <recommendedName>
        <fullName evidence="6">Reticulon</fullName>
    </recommendedName>
</protein>
<evidence type="ECO:0000259" key="7">
    <source>
        <dbReference type="PROSITE" id="PS50845"/>
    </source>
</evidence>
<feature type="domain" description="Reticulon" evidence="7">
    <location>
        <begin position="23"/>
        <end position="159"/>
    </location>
</feature>
<dbReference type="Pfam" id="PF02453">
    <property type="entry name" value="Reticulon"/>
    <property type="match status" value="1"/>
</dbReference>
<accession>A0A8J6B289</accession>
<dbReference type="PROSITE" id="PS50845">
    <property type="entry name" value="RETICULON"/>
    <property type="match status" value="1"/>
</dbReference>
<organism evidence="8 9">
    <name type="scientific">Eleutherodactylus coqui</name>
    <name type="common">Puerto Rican coqui</name>
    <dbReference type="NCBI Taxonomy" id="57060"/>
    <lineage>
        <taxon>Eukaryota</taxon>
        <taxon>Metazoa</taxon>
        <taxon>Chordata</taxon>
        <taxon>Craniata</taxon>
        <taxon>Vertebrata</taxon>
        <taxon>Euteleostomi</taxon>
        <taxon>Amphibia</taxon>
        <taxon>Batrachia</taxon>
        <taxon>Anura</taxon>
        <taxon>Neobatrachia</taxon>
        <taxon>Hyloidea</taxon>
        <taxon>Eleutherodactylidae</taxon>
        <taxon>Eleutherodactylinae</taxon>
        <taxon>Eleutherodactylus</taxon>
        <taxon>Eleutherodactylus</taxon>
    </lineage>
</organism>
<sequence length="178" mass="19702">MLTLSLHSALMLRLSPLSLSLLVADLLYWRDITLSAGCLTGLTLCLLALIQFSVISIISYACLLILSAAFTLRLYYRVLKKGDGGNPFQKYLDVDPILPPQQVEVYSSRLVVLIFSALSTLRRLFLVQDTKESLKFLLLLYLLTYVGAVVNGLTLLLLGKTLTSLPYTLLGCEERGAE</sequence>
<feature type="transmembrane region" description="Helical" evidence="6">
    <location>
        <begin position="57"/>
        <end position="76"/>
    </location>
</feature>
<dbReference type="GO" id="GO:0007420">
    <property type="term" value="P:brain development"/>
    <property type="evidence" value="ECO:0007669"/>
    <property type="project" value="TreeGrafter"/>
</dbReference>
<feature type="transmembrane region" description="Helical" evidence="6">
    <location>
        <begin position="32"/>
        <end position="50"/>
    </location>
</feature>
<keyword evidence="5 6" id="KW-0472">Membrane</keyword>
<dbReference type="InterPro" id="IPR003388">
    <property type="entry name" value="Reticulon"/>
</dbReference>
<dbReference type="Proteomes" id="UP000770717">
    <property type="component" value="Unassembled WGS sequence"/>
</dbReference>
<dbReference type="GO" id="GO:0030182">
    <property type="term" value="P:neuron differentiation"/>
    <property type="evidence" value="ECO:0007669"/>
    <property type="project" value="TreeGrafter"/>
</dbReference>
<dbReference type="AlphaFoldDB" id="A0A8J6B289"/>
<dbReference type="GO" id="GO:0005789">
    <property type="term" value="C:endoplasmic reticulum membrane"/>
    <property type="evidence" value="ECO:0007669"/>
    <property type="project" value="UniProtKB-SubCell"/>
</dbReference>
<feature type="transmembrane region" description="Helical" evidence="6">
    <location>
        <begin position="137"/>
        <end position="158"/>
    </location>
</feature>
<evidence type="ECO:0000313" key="9">
    <source>
        <dbReference type="Proteomes" id="UP000770717"/>
    </source>
</evidence>
<dbReference type="InterPro" id="IPR046964">
    <property type="entry name" value="RTN1-4"/>
</dbReference>
<keyword evidence="9" id="KW-1185">Reference proteome</keyword>